<dbReference type="PANTHER" id="PTHR33571">
    <property type="entry name" value="SSL8005 PROTEIN"/>
    <property type="match status" value="1"/>
</dbReference>
<gene>
    <name evidence="11" type="ORF">BI308_02870</name>
</gene>
<dbReference type="SUPFAM" id="SSF81301">
    <property type="entry name" value="Nucleotidyltransferase"/>
    <property type="match status" value="1"/>
</dbReference>
<comment type="similarity">
    <text evidence="9">Belongs to the MntA antitoxin family.</text>
</comment>
<evidence type="ECO:0000256" key="8">
    <source>
        <dbReference type="ARBA" id="ARBA00022842"/>
    </source>
</evidence>
<keyword evidence="2" id="KW-1277">Toxin-antitoxin system</keyword>
<dbReference type="STRING" id="1925591.BI308_02870"/>
<dbReference type="Proteomes" id="UP000183940">
    <property type="component" value="Unassembled WGS sequence"/>
</dbReference>
<evidence type="ECO:0000256" key="7">
    <source>
        <dbReference type="ARBA" id="ARBA00022840"/>
    </source>
</evidence>
<feature type="domain" description="Polymerase nucleotidyl transferase" evidence="10">
    <location>
        <begin position="8"/>
        <end position="89"/>
    </location>
</feature>
<dbReference type="InterPro" id="IPR052038">
    <property type="entry name" value="Type-VII_TA_antitoxin"/>
</dbReference>
<dbReference type="EMBL" id="MLAW01000003">
    <property type="protein sequence ID" value="OJJ27141.1"/>
    <property type="molecule type" value="Genomic_DNA"/>
</dbReference>
<dbReference type="CDD" id="cd05403">
    <property type="entry name" value="NT_KNTase_like"/>
    <property type="match status" value="1"/>
</dbReference>
<evidence type="ECO:0000256" key="6">
    <source>
        <dbReference type="ARBA" id="ARBA00022741"/>
    </source>
</evidence>
<keyword evidence="5" id="KW-0479">Metal-binding</keyword>
<dbReference type="PANTHER" id="PTHR33571:SF14">
    <property type="entry name" value="PROTEIN ADENYLYLTRANSFERASE MJ0435-RELATED"/>
    <property type="match status" value="1"/>
</dbReference>
<keyword evidence="4" id="KW-0548">Nucleotidyltransferase</keyword>
<evidence type="ECO:0000256" key="3">
    <source>
        <dbReference type="ARBA" id="ARBA00022679"/>
    </source>
</evidence>
<protein>
    <submittedName>
        <fullName evidence="11">Nucleotidyltransferase</fullName>
    </submittedName>
</protein>
<keyword evidence="8" id="KW-0460">Magnesium</keyword>
<sequence length="93" mass="10748">MSSILAHRETIKTYGVRSFGVFGSFQRGEADDESDVDVFVVFEPEQKTFRNFMDLCFFLEDLFGRRINLVTPESLSPHFGNQILQEVEYVCLT</sequence>
<dbReference type="Gene3D" id="3.30.460.10">
    <property type="entry name" value="Beta Polymerase, domain 2"/>
    <property type="match status" value="1"/>
</dbReference>
<dbReference type="Pfam" id="PF01909">
    <property type="entry name" value="NTP_transf_2"/>
    <property type="match status" value="1"/>
</dbReference>
<keyword evidence="6" id="KW-0547">Nucleotide-binding</keyword>
<dbReference type="GO" id="GO:0005524">
    <property type="term" value="F:ATP binding"/>
    <property type="evidence" value="ECO:0007669"/>
    <property type="project" value="UniProtKB-KW"/>
</dbReference>
<keyword evidence="3" id="KW-0808">Transferase</keyword>
<evidence type="ECO:0000256" key="2">
    <source>
        <dbReference type="ARBA" id="ARBA00022649"/>
    </source>
</evidence>
<dbReference type="AlphaFoldDB" id="A0A1L9QWS1"/>
<dbReference type="GO" id="GO:0046872">
    <property type="term" value="F:metal ion binding"/>
    <property type="evidence" value="ECO:0007669"/>
    <property type="project" value="UniProtKB-KW"/>
</dbReference>
<evidence type="ECO:0000256" key="9">
    <source>
        <dbReference type="ARBA" id="ARBA00038276"/>
    </source>
</evidence>
<evidence type="ECO:0000256" key="1">
    <source>
        <dbReference type="ARBA" id="ARBA00001946"/>
    </source>
</evidence>
<evidence type="ECO:0000256" key="4">
    <source>
        <dbReference type="ARBA" id="ARBA00022695"/>
    </source>
</evidence>
<reference evidence="11" key="1">
    <citation type="submission" date="2016-10" db="EMBL/GenBank/DDBJ databases">
        <title>CRISPR-Cas defence system in Roseofilum reptotaenium: evidence of a bacteriophage-cyanobacterium arms race in the coral black band disease.</title>
        <authorList>
            <person name="Buerger P."/>
            <person name="Wood-Charlson E.M."/>
            <person name="Weynberg K.D."/>
            <person name="Willis B."/>
            <person name="Van Oppen M.J."/>
        </authorList>
    </citation>
    <scope>NUCLEOTIDE SEQUENCE [LARGE SCALE GENOMIC DNA]</scope>
    <source>
        <strain evidence="11">AO1-A</strain>
    </source>
</reference>
<evidence type="ECO:0000256" key="5">
    <source>
        <dbReference type="ARBA" id="ARBA00022723"/>
    </source>
</evidence>
<keyword evidence="12" id="KW-1185">Reference proteome</keyword>
<accession>A0A1L9QWS1</accession>
<evidence type="ECO:0000313" key="12">
    <source>
        <dbReference type="Proteomes" id="UP000183940"/>
    </source>
</evidence>
<comment type="cofactor">
    <cofactor evidence="1">
        <name>Mg(2+)</name>
        <dbReference type="ChEBI" id="CHEBI:18420"/>
    </cofactor>
</comment>
<comment type="caution">
    <text evidence="11">The sequence shown here is derived from an EMBL/GenBank/DDBJ whole genome shotgun (WGS) entry which is preliminary data.</text>
</comment>
<dbReference type="InterPro" id="IPR043519">
    <property type="entry name" value="NT_sf"/>
</dbReference>
<organism evidence="11 12">
    <name type="scientific">Roseofilum reptotaenium AO1-A</name>
    <dbReference type="NCBI Taxonomy" id="1925591"/>
    <lineage>
        <taxon>Bacteria</taxon>
        <taxon>Bacillati</taxon>
        <taxon>Cyanobacteriota</taxon>
        <taxon>Cyanophyceae</taxon>
        <taxon>Desertifilales</taxon>
        <taxon>Desertifilaceae</taxon>
        <taxon>Roseofilum</taxon>
    </lineage>
</organism>
<evidence type="ECO:0000259" key="10">
    <source>
        <dbReference type="Pfam" id="PF01909"/>
    </source>
</evidence>
<dbReference type="GO" id="GO:0016779">
    <property type="term" value="F:nucleotidyltransferase activity"/>
    <property type="evidence" value="ECO:0007669"/>
    <property type="project" value="UniProtKB-KW"/>
</dbReference>
<evidence type="ECO:0000313" key="11">
    <source>
        <dbReference type="EMBL" id="OJJ27141.1"/>
    </source>
</evidence>
<proteinExistence type="inferred from homology"/>
<dbReference type="InterPro" id="IPR002934">
    <property type="entry name" value="Polymerase_NTP_transf_dom"/>
</dbReference>
<keyword evidence="7" id="KW-0067">ATP-binding</keyword>
<name>A0A1L9QWS1_9CYAN</name>